<dbReference type="GO" id="GO:0009239">
    <property type="term" value="P:enterobactin biosynthetic process"/>
    <property type="evidence" value="ECO:0007669"/>
    <property type="project" value="InterPro"/>
</dbReference>
<evidence type="ECO:0000256" key="1">
    <source>
        <dbReference type="ARBA" id="ARBA00022679"/>
    </source>
</evidence>
<proteinExistence type="predicted"/>
<dbReference type="EMBL" id="HBFW01004489">
    <property type="protein sequence ID" value="CAD8931859.1"/>
    <property type="molecule type" value="Transcribed_RNA"/>
</dbReference>
<gene>
    <name evidence="5" type="ORF">CTEN0397_LOCUS2882</name>
</gene>
<feature type="domain" description="4'-phosphopantetheinyl transferase N-terminal" evidence="4">
    <location>
        <begin position="151"/>
        <end position="210"/>
    </location>
</feature>
<dbReference type="Pfam" id="PF17837">
    <property type="entry name" value="4PPT_N"/>
    <property type="match status" value="1"/>
</dbReference>
<dbReference type="Gene3D" id="3.90.470.20">
    <property type="entry name" value="4'-phosphopantetheinyl transferase domain"/>
    <property type="match status" value="1"/>
</dbReference>
<dbReference type="PANTHER" id="PTHR38096">
    <property type="entry name" value="ENTEROBACTIN SYNTHASE COMPONENT D"/>
    <property type="match status" value="1"/>
</dbReference>
<dbReference type="AlphaFoldDB" id="A0A7S1GJ90"/>
<feature type="domain" description="4'-phosphopantetheinyl transferase" evidence="3">
    <location>
        <begin position="225"/>
        <end position="311"/>
    </location>
</feature>
<feature type="transmembrane region" description="Helical" evidence="2">
    <location>
        <begin position="20"/>
        <end position="39"/>
    </location>
</feature>
<evidence type="ECO:0000313" key="5">
    <source>
        <dbReference type="EMBL" id="CAD8931859.1"/>
    </source>
</evidence>
<evidence type="ECO:0000259" key="3">
    <source>
        <dbReference type="Pfam" id="PF01648"/>
    </source>
</evidence>
<keyword evidence="2" id="KW-0812">Transmembrane</keyword>
<evidence type="ECO:0000259" key="4">
    <source>
        <dbReference type="Pfam" id="PF17837"/>
    </source>
</evidence>
<dbReference type="GO" id="GO:0009366">
    <property type="term" value="C:enterobactin synthetase complex"/>
    <property type="evidence" value="ECO:0007669"/>
    <property type="project" value="InterPro"/>
</dbReference>
<keyword evidence="1" id="KW-0808">Transferase</keyword>
<organism evidence="5">
    <name type="scientific">Cyclophora tenuis</name>
    <name type="common">Marine diatom</name>
    <dbReference type="NCBI Taxonomy" id="216820"/>
    <lineage>
        <taxon>Eukaryota</taxon>
        <taxon>Sar</taxon>
        <taxon>Stramenopiles</taxon>
        <taxon>Ochrophyta</taxon>
        <taxon>Bacillariophyta</taxon>
        <taxon>Fragilariophyceae</taxon>
        <taxon>Fragilariophycidae</taxon>
        <taxon>Cyclophorales</taxon>
        <taxon>Cyclophoraceae</taxon>
        <taxon>Cyclophora</taxon>
    </lineage>
</organism>
<reference evidence="5" key="1">
    <citation type="submission" date="2021-01" db="EMBL/GenBank/DDBJ databases">
        <authorList>
            <person name="Corre E."/>
            <person name="Pelletier E."/>
            <person name="Niang G."/>
            <person name="Scheremetjew M."/>
            <person name="Finn R."/>
            <person name="Kale V."/>
            <person name="Holt S."/>
            <person name="Cochrane G."/>
            <person name="Meng A."/>
            <person name="Brown T."/>
            <person name="Cohen L."/>
        </authorList>
    </citation>
    <scope>NUCLEOTIDE SEQUENCE</scope>
    <source>
        <strain evidence="5">ECT3854</strain>
    </source>
</reference>
<dbReference type="InterPro" id="IPR008278">
    <property type="entry name" value="4-PPantetheinyl_Trfase_dom"/>
</dbReference>
<evidence type="ECO:0000256" key="2">
    <source>
        <dbReference type="SAM" id="Phobius"/>
    </source>
</evidence>
<dbReference type="GO" id="GO:0000287">
    <property type="term" value="F:magnesium ion binding"/>
    <property type="evidence" value="ECO:0007669"/>
    <property type="project" value="InterPro"/>
</dbReference>
<sequence>MRSDCSDRQYQRRRRPTVQWCLIMVVAALRMRLSMAFTARRISGRCIAPVTSFATTPGRGTPEKYLETLFRPDSIISSWAPLTNDAVILPNDCWKHVFDIELPEGRCVGVELMHPGPDHPDSLSPENIARSSHWIHAMLHPQEVAFGVSQPKEHARDSFFVGRLAMREALRLEQNSAHASILKDQHGRPIVPRGYLGSISHKRNVGVALVTTTSTTSDESETVEGVGIDIEQTLTKRDIAKKVLTPTEISELGKVEGVTIEEEVLLRFSMKESLYKAMHPILCQYVGFQEAEVTPYPDGTASVEWNIENGRHDMFQDVSVHWRRMGEYFLTSARICVLDDGCDAIEALSRAEATLNHHQNSQAQQPNHQ</sequence>
<dbReference type="GO" id="GO:0005886">
    <property type="term" value="C:plasma membrane"/>
    <property type="evidence" value="ECO:0007669"/>
    <property type="project" value="TreeGrafter"/>
</dbReference>
<dbReference type="InterPro" id="IPR037143">
    <property type="entry name" value="4-PPantetheinyl_Trfase_dom_sf"/>
</dbReference>
<dbReference type="PANTHER" id="PTHR38096:SF1">
    <property type="entry name" value="ENTEROBACTIN SYNTHASE COMPONENT D"/>
    <property type="match status" value="1"/>
</dbReference>
<protein>
    <recommendedName>
        <fullName evidence="6">4'-phosphopantetheinyl transferase domain-containing protein</fullName>
    </recommendedName>
</protein>
<name>A0A7S1GJ90_CYCTE</name>
<accession>A0A7S1GJ90</accession>
<dbReference type="InterPro" id="IPR041354">
    <property type="entry name" value="4PPT_N"/>
</dbReference>
<dbReference type="GO" id="GO:0008897">
    <property type="term" value="F:holo-[acyl-carrier-protein] synthase activity"/>
    <property type="evidence" value="ECO:0007669"/>
    <property type="project" value="InterPro"/>
</dbReference>
<evidence type="ECO:0008006" key="6">
    <source>
        <dbReference type="Google" id="ProtNLM"/>
    </source>
</evidence>
<dbReference type="InterPro" id="IPR003542">
    <property type="entry name" value="Enbac_synth_compD-like"/>
</dbReference>
<keyword evidence="2" id="KW-1133">Transmembrane helix</keyword>
<dbReference type="SUPFAM" id="SSF56214">
    <property type="entry name" value="4'-phosphopantetheinyl transferase"/>
    <property type="match status" value="2"/>
</dbReference>
<dbReference type="Pfam" id="PF01648">
    <property type="entry name" value="ACPS"/>
    <property type="match status" value="1"/>
</dbReference>
<keyword evidence="2" id="KW-0472">Membrane</keyword>